<dbReference type="GO" id="GO:0009307">
    <property type="term" value="P:DNA restriction-modification system"/>
    <property type="evidence" value="ECO:0007669"/>
    <property type="project" value="UniProtKB-KW"/>
</dbReference>
<gene>
    <name evidence="9" type="ORF">HMPREF2086_00162</name>
</gene>
<dbReference type="PANTHER" id="PTHR10629:SF52">
    <property type="entry name" value="DNA (CYTOSINE-5)-METHYLTRANSFERASE 1"/>
    <property type="match status" value="1"/>
</dbReference>
<evidence type="ECO:0000313" key="10">
    <source>
        <dbReference type="Proteomes" id="UP000018731"/>
    </source>
</evidence>
<dbReference type="OrthoDB" id="9813719at2"/>
<dbReference type="InterPro" id="IPR029063">
    <property type="entry name" value="SAM-dependent_MTases_sf"/>
</dbReference>
<dbReference type="GO" id="GO:0003886">
    <property type="term" value="F:DNA (cytosine-5-)-methyltransferase activity"/>
    <property type="evidence" value="ECO:0007669"/>
    <property type="project" value="UniProtKB-EC"/>
</dbReference>
<dbReference type="AlphaFoldDB" id="V8CBN6"/>
<dbReference type="EMBL" id="AZJI01000001">
    <property type="protein sequence ID" value="ETD24828.1"/>
    <property type="molecule type" value="Genomic_DNA"/>
</dbReference>
<evidence type="ECO:0000256" key="4">
    <source>
        <dbReference type="ARBA" id="ARBA00022691"/>
    </source>
</evidence>
<dbReference type="Gene3D" id="3.40.50.150">
    <property type="entry name" value="Vaccinia Virus protein VP39"/>
    <property type="match status" value="1"/>
</dbReference>
<comment type="similarity">
    <text evidence="7 8">Belongs to the class I-like SAM-binding methyltransferase superfamily. C5-methyltransferase family.</text>
</comment>
<proteinExistence type="inferred from homology"/>
<reference evidence="9 10" key="1">
    <citation type="journal article" date="2014" name="Genome Announc.">
        <title>Draft genome sequences of six enterohepatic helicobacter species isolated from humans and one from rhesus macaques.</title>
        <authorList>
            <person name="Shen Z."/>
            <person name="Sheh A."/>
            <person name="Young S.K."/>
            <person name="Abouelliel A."/>
            <person name="Ward D.V."/>
            <person name="Earl A.M."/>
            <person name="Fox J.G."/>
        </authorList>
    </citation>
    <scope>NUCLEOTIDE SEQUENCE [LARGE SCALE GENOMIC DNA]</scope>
    <source>
        <strain evidence="9 10">MIT 99-5501</strain>
    </source>
</reference>
<dbReference type="PATRIC" id="fig|1357400.3.peg.239"/>
<dbReference type="InterPro" id="IPR050390">
    <property type="entry name" value="C5-Methyltransferase"/>
</dbReference>
<keyword evidence="5" id="KW-0680">Restriction system</keyword>
<dbReference type="GO" id="GO:0044027">
    <property type="term" value="P:negative regulation of gene expression via chromosomal CpG island methylation"/>
    <property type="evidence" value="ECO:0007669"/>
    <property type="project" value="TreeGrafter"/>
</dbReference>
<dbReference type="Pfam" id="PF00145">
    <property type="entry name" value="DNA_methylase"/>
    <property type="match status" value="1"/>
</dbReference>
<keyword evidence="10" id="KW-1185">Reference proteome</keyword>
<protein>
    <recommendedName>
        <fullName evidence="1">DNA (cytosine-5-)-methyltransferase</fullName>
        <ecNumber evidence="1">2.1.1.37</ecNumber>
    </recommendedName>
</protein>
<keyword evidence="4 7" id="KW-0949">S-adenosyl-L-methionine</keyword>
<accession>V8CBN6</accession>
<dbReference type="Gene3D" id="3.90.120.10">
    <property type="entry name" value="DNA Methylase, subunit A, domain 2"/>
    <property type="match status" value="1"/>
</dbReference>
<dbReference type="GO" id="GO:0003677">
    <property type="term" value="F:DNA binding"/>
    <property type="evidence" value="ECO:0007669"/>
    <property type="project" value="TreeGrafter"/>
</dbReference>
<organism evidence="9 10">
    <name type="scientific">Helicobacter macacae MIT 99-5501</name>
    <dbReference type="NCBI Taxonomy" id="1357400"/>
    <lineage>
        <taxon>Bacteria</taxon>
        <taxon>Pseudomonadati</taxon>
        <taxon>Campylobacterota</taxon>
        <taxon>Epsilonproteobacteria</taxon>
        <taxon>Campylobacterales</taxon>
        <taxon>Helicobacteraceae</taxon>
        <taxon>Helicobacter</taxon>
    </lineage>
</organism>
<feature type="active site" evidence="7">
    <location>
        <position position="173"/>
    </location>
</feature>
<evidence type="ECO:0000256" key="1">
    <source>
        <dbReference type="ARBA" id="ARBA00011975"/>
    </source>
</evidence>
<dbReference type="EC" id="2.1.1.37" evidence="1"/>
<evidence type="ECO:0000256" key="2">
    <source>
        <dbReference type="ARBA" id="ARBA00022603"/>
    </source>
</evidence>
<dbReference type="eggNOG" id="COG0270">
    <property type="taxonomic scope" value="Bacteria"/>
</dbReference>
<sequence>MLSIDEVARETNMSVKFVRREVANGNLQSTKKHSKYHISRLDFESWRDTPQVAKNTKAKARQTKDIVHWIDIAKQMQNINGWANQCDNSYNMIDLFSGAGGLSCGLMMAGFTPIACAEILDSAISTYKHNICSKLGAKPHFIARDISDLGAKNDLINYAKNTHIHLIAGGFPCQGFSMAGNRIVDDKRNTLYVEMLDIVGRLQPDFILMENVEGIRSMLNGEVEHKIIKDYANIGYEINVTTLCAADYGVPQLRKRVIFIGNRVHKRNYHPKPIFNKHNYKTVKNAIERFLHLDENKAINHEFTKHSKDIIERLKNLKEGQSLYENYSDAWKRVYWDKPSSTVKENHGGVNVHPLLPRVMTPRELAALQSFPDDFIFQGSKKWQLVQIGNAVPPLLAKAIGLAIIESINKKECVNECLF</sequence>
<dbReference type="HOGENOM" id="CLU_006958_2_2_7"/>
<evidence type="ECO:0000256" key="5">
    <source>
        <dbReference type="ARBA" id="ARBA00022747"/>
    </source>
</evidence>
<dbReference type="REBASE" id="94845">
    <property type="entry name" value="M.Hma5501ORF162P"/>
</dbReference>
<dbReference type="PANTHER" id="PTHR10629">
    <property type="entry name" value="CYTOSINE-SPECIFIC METHYLTRANSFERASE"/>
    <property type="match status" value="1"/>
</dbReference>
<dbReference type="STRING" id="1357400.HMPREF2086_00162"/>
<dbReference type="RefSeq" id="WP_023926830.1">
    <property type="nucleotide sequence ID" value="NZ_KI669454.1"/>
</dbReference>
<dbReference type="PROSITE" id="PS51679">
    <property type="entry name" value="SAM_MT_C5"/>
    <property type="match status" value="1"/>
</dbReference>
<name>V8CBN6_9HELI</name>
<dbReference type="InterPro" id="IPR001525">
    <property type="entry name" value="C5_MeTfrase"/>
</dbReference>
<dbReference type="PRINTS" id="PR00105">
    <property type="entry name" value="C5METTRFRASE"/>
</dbReference>
<dbReference type="Proteomes" id="UP000018731">
    <property type="component" value="Unassembled WGS sequence"/>
</dbReference>
<dbReference type="NCBIfam" id="TIGR00675">
    <property type="entry name" value="dcm"/>
    <property type="match status" value="1"/>
</dbReference>
<evidence type="ECO:0000256" key="3">
    <source>
        <dbReference type="ARBA" id="ARBA00022679"/>
    </source>
</evidence>
<dbReference type="GO" id="GO:0032259">
    <property type="term" value="P:methylation"/>
    <property type="evidence" value="ECO:0007669"/>
    <property type="project" value="UniProtKB-KW"/>
</dbReference>
<comment type="caution">
    <text evidence="9">The sequence shown here is derived from an EMBL/GenBank/DDBJ whole genome shotgun (WGS) entry which is preliminary data.</text>
</comment>
<keyword evidence="2 7" id="KW-0489">Methyltransferase</keyword>
<evidence type="ECO:0000256" key="7">
    <source>
        <dbReference type="PROSITE-ProRule" id="PRU01016"/>
    </source>
</evidence>
<evidence type="ECO:0000256" key="6">
    <source>
        <dbReference type="ARBA" id="ARBA00047422"/>
    </source>
</evidence>
<dbReference type="SUPFAM" id="SSF53335">
    <property type="entry name" value="S-adenosyl-L-methionine-dependent methyltransferases"/>
    <property type="match status" value="1"/>
</dbReference>
<keyword evidence="3 7" id="KW-0808">Transferase</keyword>
<comment type="catalytic activity">
    <reaction evidence="6">
        <text>a 2'-deoxycytidine in DNA + S-adenosyl-L-methionine = a 5-methyl-2'-deoxycytidine in DNA + S-adenosyl-L-homocysteine + H(+)</text>
        <dbReference type="Rhea" id="RHEA:13681"/>
        <dbReference type="Rhea" id="RHEA-COMP:11369"/>
        <dbReference type="Rhea" id="RHEA-COMP:11370"/>
        <dbReference type="ChEBI" id="CHEBI:15378"/>
        <dbReference type="ChEBI" id="CHEBI:57856"/>
        <dbReference type="ChEBI" id="CHEBI:59789"/>
        <dbReference type="ChEBI" id="CHEBI:85452"/>
        <dbReference type="ChEBI" id="CHEBI:85454"/>
        <dbReference type="EC" id="2.1.1.37"/>
    </reaction>
</comment>
<evidence type="ECO:0000313" key="9">
    <source>
        <dbReference type="EMBL" id="ETD24828.1"/>
    </source>
</evidence>
<evidence type="ECO:0000256" key="8">
    <source>
        <dbReference type="RuleBase" id="RU000416"/>
    </source>
</evidence>